<sequence length="217" mass="23250">MPGTGSRPDAAIGGARMLGAAPTGGCMVTGPRLMPSVAAPLFDRLVDTEDAAGAQSMLDRDGLILSIAGEISLLLNTRCPRPREVMAGRRRTTLDYGIPDLSGFQPFDSTSEAALVTELEMAIASFEPRLLSPRVHVSRLTPALKEAFLTEWSQRAASLPPNQGLRRQGAWFTVLPPEHDRRALLVEITGSIRLDDRIEPVSFPVLLPNASGGRNAA</sequence>
<name>A0A2K9ND72_9PROT</name>
<dbReference type="PANTHER" id="PTHR38595:SF2">
    <property type="entry name" value="TYPE VI SECRETION SYSTEM BASEPLATE SUBUNIT TSSE"/>
    <property type="match status" value="1"/>
</dbReference>
<dbReference type="InterPro" id="IPR007048">
    <property type="entry name" value="IraD/Gp25-like"/>
</dbReference>
<proteinExistence type="predicted"/>
<dbReference type="EMBL" id="CP025611">
    <property type="protein sequence ID" value="AUN31083.1"/>
    <property type="molecule type" value="Genomic_DNA"/>
</dbReference>
<dbReference type="InterPro" id="IPR017737">
    <property type="entry name" value="TssE1-like"/>
</dbReference>
<dbReference type="Gene3D" id="3.10.450.40">
    <property type="match status" value="1"/>
</dbReference>
<dbReference type="Proteomes" id="UP000234752">
    <property type="component" value="Chromosome eg_1"/>
</dbReference>
<dbReference type="PANTHER" id="PTHR38595">
    <property type="entry name" value="CYTOPLASMIC PROTEIN-RELATED"/>
    <property type="match status" value="1"/>
</dbReference>
<keyword evidence="3" id="KW-1185">Reference proteome</keyword>
<gene>
    <name evidence="2" type="ORF">C0V82_13180</name>
</gene>
<dbReference type="AlphaFoldDB" id="A0A2K9ND72"/>
<evidence type="ECO:0000313" key="2">
    <source>
        <dbReference type="EMBL" id="AUN31083.1"/>
    </source>
</evidence>
<reference evidence="2 3" key="1">
    <citation type="submission" date="2017-12" db="EMBL/GenBank/DDBJ databases">
        <title>Genomes of bacteria within cyanobacterial aggregates.</title>
        <authorList>
            <person name="Cai H."/>
        </authorList>
    </citation>
    <scope>NUCLEOTIDE SEQUENCE [LARGE SCALE GENOMIC DNA]</scope>
    <source>
        <strain evidence="2 3">TH16</strain>
    </source>
</reference>
<dbReference type="InterPro" id="IPR053176">
    <property type="entry name" value="T6SS_TssE1-like"/>
</dbReference>
<dbReference type="Pfam" id="PF04965">
    <property type="entry name" value="GPW_gp25"/>
    <property type="match status" value="1"/>
</dbReference>
<protein>
    <submittedName>
        <fullName evidence="2">Type VI secretion system baseplate subunit TssE</fullName>
    </submittedName>
</protein>
<feature type="domain" description="IraD/Gp25-like" evidence="1">
    <location>
        <begin position="66"/>
        <end position="140"/>
    </location>
</feature>
<dbReference type="KEGG" id="ncb:C0V82_13180"/>
<accession>A0A2K9ND72</accession>
<dbReference type="NCBIfam" id="TIGR03357">
    <property type="entry name" value="VI_zyme"/>
    <property type="match status" value="1"/>
</dbReference>
<organism evidence="2 3">
    <name type="scientific">Niveispirillum cyanobacteriorum</name>
    <dbReference type="NCBI Taxonomy" id="1612173"/>
    <lineage>
        <taxon>Bacteria</taxon>
        <taxon>Pseudomonadati</taxon>
        <taxon>Pseudomonadota</taxon>
        <taxon>Alphaproteobacteria</taxon>
        <taxon>Rhodospirillales</taxon>
        <taxon>Azospirillaceae</taxon>
        <taxon>Niveispirillum</taxon>
    </lineage>
</organism>
<dbReference type="SUPFAM" id="SSF160719">
    <property type="entry name" value="gpW/gp25-like"/>
    <property type="match status" value="1"/>
</dbReference>
<evidence type="ECO:0000313" key="3">
    <source>
        <dbReference type="Proteomes" id="UP000234752"/>
    </source>
</evidence>
<evidence type="ECO:0000259" key="1">
    <source>
        <dbReference type="Pfam" id="PF04965"/>
    </source>
</evidence>